<dbReference type="Proteomes" id="UP000251960">
    <property type="component" value="Chromosome 7"/>
</dbReference>
<name>A0A3L6E496_MAIZE</name>
<comment type="caution">
    <text evidence="1">The sequence shown here is derived from an EMBL/GenBank/DDBJ whole genome shotgun (WGS) entry which is preliminary data.</text>
</comment>
<gene>
    <name evidence="1" type="ORF">Zm00014a_006231</name>
</gene>
<organism evidence="1 2">
    <name type="scientific">Zea mays</name>
    <name type="common">Maize</name>
    <dbReference type="NCBI Taxonomy" id="4577"/>
    <lineage>
        <taxon>Eukaryota</taxon>
        <taxon>Viridiplantae</taxon>
        <taxon>Streptophyta</taxon>
        <taxon>Embryophyta</taxon>
        <taxon>Tracheophyta</taxon>
        <taxon>Spermatophyta</taxon>
        <taxon>Magnoliopsida</taxon>
        <taxon>Liliopsida</taxon>
        <taxon>Poales</taxon>
        <taxon>Poaceae</taxon>
        <taxon>PACMAD clade</taxon>
        <taxon>Panicoideae</taxon>
        <taxon>Andropogonodae</taxon>
        <taxon>Andropogoneae</taxon>
        <taxon>Tripsacinae</taxon>
        <taxon>Zea</taxon>
    </lineage>
</organism>
<proteinExistence type="predicted"/>
<evidence type="ECO:0000313" key="2">
    <source>
        <dbReference type="Proteomes" id="UP000251960"/>
    </source>
</evidence>
<accession>A0A3L6E496</accession>
<dbReference type="EMBL" id="NCVQ01000008">
    <property type="protein sequence ID" value="PWZ15754.1"/>
    <property type="molecule type" value="Genomic_DNA"/>
</dbReference>
<sequence length="76" mass="8093">MLTPVYLHGTLLYRILSTPPARSLSAMPGRAMAPMAVPLMSKCSTSPGNSPPGDWSVITMVTGWPEHAALVVHFTS</sequence>
<evidence type="ECO:0000313" key="1">
    <source>
        <dbReference type="EMBL" id="PWZ15754.1"/>
    </source>
</evidence>
<dbReference type="AlphaFoldDB" id="A0A3L6E496"/>
<protein>
    <submittedName>
        <fullName evidence="1">Uncharacterized protein</fullName>
    </submittedName>
</protein>
<reference evidence="1 2" key="1">
    <citation type="journal article" date="2018" name="Nat. Genet.">
        <title>Extensive intraspecific gene order and gene structural variations between Mo17 and other maize genomes.</title>
        <authorList>
            <person name="Sun S."/>
            <person name="Zhou Y."/>
            <person name="Chen J."/>
            <person name="Shi J."/>
            <person name="Zhao H."/>
            <person name="Zhao H."/>
            <person name="Song W."/>
            <person name="Zhang M."/>
            <person name="Cui Y."/>
            <person name="Dong X."/>
            <person name="Liu H."/>
            <person name="Ma X."/>
            <person name="Jiao Y."/>
            <person name="Wang B."/>
            <person name="Wei X."/>
            <person name="Stein J.C."/>
            <person name="Glaubitz J.C."/>
            <person name="Lu F."/>
            <person name="Yu G."/>
            <person name="Liang C."/>
            <person name="Fengler K."/>
            <person name="Li B."/>
            <person name="Rafalski A."/>
            <person name="Schnable P.S."/>
            <person name="Ware D.H."/>
            <person name="Buckler E.S."/>
            <person name="Lai J."/>
        </authorList>
    </citation>
    <scope>NUCLEOTIDE SEQUENCE [LARGE SCALE GENOMIC DNA]</scope>
    <source>
        <strain evidence="2">cv. Missouri 17</strain>
        <tissue evidence="1">Seedling</tissue>
    </source>
</reference>